<dbReference type="AlphaFoldDB" id="A0AA37HD45"/>
<evidence type="ECO:0000313" key="4">
    <source>
        <dbReference type="Proteomes" id="UP001055286"/>
    </source>
</evidence>
<protein>
    <recommendedName>
        <fullName evidence="2">Anti-CBASS protein Acb1-like N-terminal domain-containing protein</fullName>
    </recommendedName>
</protein>
<dbReference type="Proteomes" id="UP001055286">
    <property type="component" value="Unassembled WGS sequence"/>
</dbReference>
<organism evidence="3 4">
    <name type="scientific">Methylobacterium frigidaeris</name>
    <dbReference type="NCBI Taxonomy" id="2038277"/>
    <lineage>
        <taxon>Bacteria</taxon>
        <taxon>Pseudomonadati</taxon>
        <taxon>Pseudomonadota</taxon>
        <taxon>Alphaproteobacteria</taxon>
        <taxon>Hyphomicrobiales</taxon>
        <taxon>Methylobacteriaceae</taxon>
        <taxon>Methylobacterium</taxon>
    </lineage>
</organism>
<sequence length="519" mass="57175">MRRSARRQRAKARRQAAPQVSITEAMLKVGYEIVARERAKKAAPVNPFKPAEHPAAFMPDGGLAMDDALTDVGSWAASVSTDFAGSDCQHFLGFGPLSLLAQRPEYRRITEVIATEATRKGIRIQAKGRDRAEKVKQLEAEFKRLRVMDLMRKAAELDGFFGRGHIYVDLKDAAGDELATPIGNGSDAASKAKVQQGSLNGFRTIEPIWVVPTGYNSSDPLSPNWYRPTSWYVQGRSIHTSRLLTFVSREVPDLLKPAYSFCGLSLTQMARPYVDNWLRTRQSVSDLVSAFSVMVLATQMGNAQGAVGEDFFNRVELFNLTRDNRGVWAINKETEDMKNVSAPLGTLDVLQAQSQEHMASVSGIPLIKLLGIQPAGLNASSEGEIRVFYDGIGSYQEASLTPNLTTMSGIIQLNLWGEVDPNITTVWEPLWSLSDKERAEVRKLEADTDEVLIDSGVIAPTESRKRLADDQDSLYHGLDPDDLPEGEEDDEDVTGESDDGTSPTVRRLFNAARARVAAE</sequence>
<keyword evidence="4" id="KW-1185">Reference proteome</keyword>
<accession>A0AA37HD45</accession>
<feature type="region of interest" description="Disordered" evidence="1">
    <location>
        <begin position="463"/>
        <end position="506"/>
    </location>
</feature>
<dbReference type="InterPro" id="IPR024459">
    <property type="entry name" value="Acb1-like_N"/>
</dbReference>
<reference evidence="3" key="2">
    <citation type="submission" date="2021-08" db="EMBL/GenBank/DDBJ databases">
        <authorList>
            <person name="Tani A."/>
            <person name="Ola A."/>
            <person name="Ogura Y."/>
            <person name="Katsura K."/>
            <person name="Hayashi T."/>
        </authorList>
    </citation>
    <scope>NUCLEOTIDE SEQUENCE</scope>
    <source>
        <strain evidence="3">JCM 32048</strain>
    </source>
</reference>
<proteinExistence type="predicted"/>
<reference evidence="3" key="1">
    <citation type="journal article" date="2016" name="Front. Microbiol.">
        <title>Genome Sequence of the Piezophilic, Mesophilic Sulfate-Reducing Bacterium Desulfovibrio indicus J2T.</title>
        <authorList>
            <person name="Cao J."/>
            <person name="Maignien L."/>
            <person name="Shao Z."/>
            <person name="Alain K."/>
            <person name="Jebbar M."/>
        </authorList>
    </citation>
    <scope>NUCLEOTIDE SEQUENCE</scope>
    <source>
        <strain evidence="3">JCM 32048</strain>
    </source>
</reference>
<dbReference type="Pfam" id="PF06381">
    <property type="entry name" value="Phage_portal_3"/>
    <property type="match status" value="1"/>
</dbReference>
<name>A0AA37HD45_9HYPH</name>
<feature type="compositionally biased region" description="Acidic residues" evidence="1">
    <location>
        <begin position="480"/>
        <end position="499"/>
    </location>
</feature>
<comment type="caution">
    <text evidence="3">The sequence shown here is derived from an EMBL/GenBank/DDBJ whole genome shotgun (WGS) entry which is preliminary data.</text>
</comment>
<dbReference type="RefSeq" id="WP_238192103.1">
    <property type="nucleotide sequence ID" value="NZ_BPQJ01000019.1"/>
</dbReference>
<feature type="domain" description="Anti-CBASS protein Acb1-like N-terminal" evidence="2">
    <location>
        <begin position="97"/>
        <end position="450"/>
    </location>
</feature>
<evidence type="ECO:0000259" key="2">
    <source>
        <dbReference type="Pfam" id="PF06381"/>
    </source>
</evidence>
<evidence type="ECO:0000313" key="3">
    <source>
        <dbReference type="EMBL" id="GJD63766.1"/>
    </source>
</evidence>
<evidence type="ECO:0000256" key="1">
    <source>
        <dbReference type="SAM" id="MobiDB-lite"/>
    </source>
</evidence>
<gene>
    <name evidence="3" type="ORF">MPEAHAMD_3937</name>
</gene>
<dbReference type="EMBL" id="BPQJ01000019">
    <property type="protein sequence ID" value="GJD63766.1"/>
    <property type="molecule type" value="Genomic_DNA"/>
</dbReference>